<evidence type="ECO:0000313" key="3">
    <source>
        <dbReference type="Proteomes" id="UP001500416"/>
    </source>
</evidence>
<gene>
    <name evidence="2" type="ORF">GCM10010492_19290</name>
</gene>
<reference evidence="2 3" key="1">
    <citation type="journal article" date="2019" name="Int. J. Syst. Evol. Microbiol.">
        <title>The Global Catalogue of Microorganisms (GCM) 10K type strain sequencing project: providing services to taxonomists for standard genome sequencing and annotation.</title>
        <authorList>
            <consortium name="The Broad Institute Genomics Platform"/>
            <consortium name="The Broad Institute Genome Sequencing Center for Infectious Disease"/>
            <person name="Wu L."/>
            <person name="Ma J."/>
        </authorList>
    </citation>
    <scope>NUCLEOTIDE SEQUENCE [LARGE SCALE GENOMIC DNA]</scope>
    <source>
        <strain evidence="2 3">JCM 3380</strain>
    </source>
</reference>
<dbReference type="InterPro" id="IPR007278">
    <property type="entry name" value="DUF397"/>
</dbReference>
<evidence type="ECO:0000259" key="1">
    <source>
        <dbReference type="Pfam" id="PF04149"/>
    </source>
</evidence>
<protein>
    <recommendedName>
        <fullName evidence="1">DUF397 domain-containing protein</fullName>
    </recommendedName>
</protein>
<sequence>MVAERGASEMLWRKSAHSGTDSCVEVAWAGSNARVRNSRNAAGGQLAFPQSVWEGFLRFIADR</sequence>
<organism evidence="2 3">
    <name type="scientific">Saccharothrix mutabilis subsp. mutabilis</name>
    <dbReference type="NCBI Taxonomy" id="66855"/>
    <lineage>
        <taxon>Bacteria</taxon>
        <taxon>Bacillati</taxon>
        <taxon>Actinomycetota</taxon>
        <taxon>Actinomycetes</taxon>
        <taxon>Pseudonocardiales</taxon>
        <taxon>Pseudonocardiaceae</taxon>
        <taxon>Saccharothrix</taxon>
    </lineage>
</organism>
<dbReference type="EMBL" id="BAAABU010000003">
    <property type="protein sequence ID" value="GAA0221317.1"/>
    <property type="molecule type" value="Genomic_DNA"/>
</dbReference>
<feature type="domain" description="DUF397" evidence="1">
    <location>
        <begin position="12"/>
        <end position="59"/>
    </location>
</feature>
<keyword evidence="3" id="KW-1185">Reference proteome</keyword>
<accession>A0ABN0TGV4</accession>
<dbReference type="Proteomes" id="UP001500416">
    <property type="component" value="Unassembled WGS sequence"/>
</dbReference>
<dbReference type="Pfam" id="PF04149">
    <property type="entry name" value="DUF397"/>
    <property type="match status" value="1"/>
</dbReference>
<comment type="caution">
    <text evidence="2">The sequence shown here is derived from an EMBL/GenBank/DDBJ whole genome shotgun (WGS) entry which is preliminary data.</text>
</comment>
<evidence type="ECO:0000313" key="2">
    <source>
        <dbReference type="EMBL" id="GAA0221317.1"/>
    </source>
</evidence>
<proteinExistence type="predicted"/>
<name>A0ABN0TGV4_9PSEU</name>